<evidence type="ECO:0000259" key="16">
    <source>
        <dbReference type="SMART" id="SM00900"/>
    </source>
</evidence>
<gene>
    <name evidence="17" type="ORF">LCGC14_2697580</name>
</gene>
<evidence type="ECO:0000256" key="3">
    <source>
        <dbReference type="ARBA" id="ARBA00022519"/>
    </source>
</evidence>
<evidence type="ECO:0000256" key="6">
    <source>
        <dbReference type="ARBA" id="ARBA00022643"/>
    </source>
</evidence>
<evidence type="ECO:0000256" key="10">
    <source>
        <dbReference type="ARBA" id="ARBA00023027"/>
    </source>
</evidence>
<keyword evidence="1" id="KW-0813">Transport</keyword>
<keyword evidence="14" id="KW-0472">Membrane</keyword>
<keyword evidence="5" id="KW-0285">Flavoprotein</keyword>
<dbReference type="GO" id="GO:0016655">
    <property type="term" value="F:oxidoreductase activity, acting on NAD(P)H, quinone or similar compound as acceptor"/>
    <property type="evidence" value="ECO:0007669"/>
    <property type="project" value="InterPro"/>
</dbReference>
<dbReference type="GO" id="GO:0016020">
    <property type="term" value="C:membrane"/>
    <property type="evidence" value="ECO:0007669"/>
    <property type="project" value="InterPro"/>
</dbReference>
<dbReference type="SMART" id="SM00900">
    <property type="entry name" value="FMN_bind"/>
    <property type="match status" value="1"/>
</dbReference>
<evidence type="ECO:0000256" key="13">
    <source>
        <dbReference type="ARBA" id="ARBA00023075"/>
    </source>
</evidence>
<evidence type="ECO:0000256" key="15">
    <source>
        <dbReference type="ARBA" id="ARBA00023201"/>
    </source>
</evidence>
<dbReference type="Pfam" id="PF04205">
    <property type="entry name" value="FMN_bind"/>
    <property type="match status" value="1"/>
</dbReference>
<dbReference type="AlphaFoldDB" id="A0A0F8ZGM8"/>
<evidence type="ECO:0000256" key="2">
    <source>
        <dbReference type="ARBA" id="ARBA00022475"/>
    </source>
</evidence>
<dbReference type="GO" id="GO:0010181">
    <property type="term" value="F:FMN binding"/>
    <property type="evidence" value="ECO:0007669"/>
    <property type="project" value="InterPro"/>
</dbReference>
<dbReference type="PANTHER" id="PTHR37838">
    <property type="entry name" value="NA(+)-TRANSLOCATING NADH-QUINONE REDUCTASE SUBUNIT C"/>
    <property type="match status" value="1"/>
</dbReference>
<evidence type="ECO:0000256" key="5">
    <source>
        <dbReference type="ARBA" id="ARBA00022630"/>
    </source>
</evidence>
<accession>A0A0F8ZGM8</accession>
<evidence type="ECO:0000256" key="1">
    <source>
        <dbReference type="ARBA" id="ARBA00022448"/>
    </source>
</evidence>
<evidence type="ECO:0000256" key="7">
    <source>
        <dbReference type="ARBA" id="ARBA00022692"/>
    </source>
</evidence>
<keyword evidence="7" id="KW-0812">Transmembrane</keyword>
<organism evidence="17">
    <name type="scientific">marine sediment metagenome</name>
    <dbReference type="NCBI Taxonomy" id="412755"/>
    <lineage>
        <taxon>unclassified sequences</taxon>
        <taxon>metagenomes</taxon>
        <taxon>ecological metagenomes</taxon>
    </lineage>
</organism>
<keyword evidence="2" id="KW-1003">Cell membrane</keyword>
<keyword evidence="8" id="KW-1278">Translocase</keyword>
<keyword evidence="10" id="KW-0520">NAD</keyword>
<evidence type="ECO:0000256" key="9">
    <source>
        <dbReference type="ARBA" id="ARBA00022989"/>
    </source>
</evidence>
<evidence type="ECO:0000313" key="17">
    <source>
        <dbReference type="EMBL" id="KKK92967.1"/>
    </source>
</evidence>
<proteinExistence type="predicted"/>
<keyword evidence="6" id="KW-0288">FMN</keyword>
<dbReference type="GO" id="GO:0006814">
    <property type="term" value="P:sodium ion transport"/>
    <property type="evidence" value="ECO:0007669"/>
    <property type="project" value="UniProtKB-KW"/>
</dbReference>
<evidence type="ECO:0000256" key="4">
    <source>
        <dbReference type="ARBA" id="ARBA00022553"/>
    </source>
</evidence>
<keyword evidence="3" id="KW-0997">Cell inner membrane</keyword>
<comment type="caution">
    <text evidence="17">The sequence shown here is derived from an EMBL/GenBank/DDBJ whole genome shotgun (WGS) entry which is preliminary data.</text>
</comment>
<reference evidence="17" key="1">
    <citation type="journal article" date="2015" name="Nature">
        <title>Complex archaea that bridge the gap between prokaryotes and eukaryotes.</title>
        <authorList>
            <person name="Spang A."/>
            <person name="Saw J.H."/>
            <person name="Jorgensen S.L."/>
            <person name="Zaremba-Niedzwiedzka K."/>
            <person name="Martijn J."/>
            <person name="Lind A.E."/>
            <person name="van Eijk R."/>
            <person name="Schleper C."/>
            <person name="Guy L."/>
            <person name="Ettema T.J."/>
        </authorList>
    </citation>
    <scope>NUCLEOTIDE SEQUENCE</scope>
</reference>
<evidence type="ECO:0000256" key="11">
    <source>
        <dbReference type="ARBA" id="ARBA00023053"/>
    </source>
</evidence>
<keyword evidence="12" id="KW-0406">Ion transport</keyword>
<name>A0A0F8ZGM8_9ZZZZ</name>
<keyword evidence="9" id="KW-1133">Transmembrane helix</keyword>
<dbReference type="InterPro" id="IPR007329">
    <property type="entry name" value="FMN-bd"/>
</dbReference>
<keyword evidence="11" id="KW-0915">Sodium</keyword>
<evidence type="ECO:0000256" key="14">
    <source>
        <dbReference type="ARBA" id="ARBA00023136"/>
    </source>
</evidence>
<protein>
    <recommendedName>
        <fullName evidence="16">FMN-binding domain-containing protein</fullName>
    </recommendedName>
</protein>
<keyword evidence="4" id="KW-0597">Phosphoprotein</keyword>
<dbReference type="PANTHER" id="PTHR37838:SF1">
    <property type="entry name" value="NA(+)-TRANSLOCATING NADH-QUINONE REDUCTASE SUBUNIT C"/>
    <property type="match status" value="1"/>
</dbReference>
<keyword evidence="15" id="KW-0739">Sodium transport</keyword>
<evidence type="ECO:0000256" key="8">
    <source>
        <dbReference type="ARBA" id="ARBA00022967"/>
    </source>
</evidence>
<evidence type="ECO:0000256" key="12">
    <source>
        <dbReference type="ARBA" id="ARBA00023065"/>
    </source>
</evidence>
<dbReference type="EMBL" id="LAZR01047975">
    <property type="protein sequence ID" value="KKK92967.1"/>
    <property type="molecule type" value="Genomic_DNA"/>
</dbReference>
<keyword evidence="13" id="KW-0830">Ubiquinone</keyword>
<sequence>MKGNIYTLSYAAILSTVCALLLAGAASFTRPYQEANKEAEETLNILTALKVPLGEKVSSMELGEIYEANIKVQEQGKITLYVYSPADAGGKTEAVVVRFEGPALWGPVKGFLALEADMRTIRGITFYEQEETPGLGGEIVTDWFRQQFEGKSILDADGKPGIIIKGKGVTAQNQVDAISGATMTCDKIQEMINKTIDALTAATK</sequence>
<dbReference type="InterPro" id="IPR010204">
    <property type="entry name" value="NqrC"/>
</dbReference>
<feature type="domain" description="FMN-binding" evidence="16">
    <location>
        <begin position="103"/>
        <end position="199"/>
    </location>
</feature>